<sequence>MFSFHSRKKSVNAIHIKDHVIRHVSTKGPATAAAKSFGEKYLPKGIVEKGKITDEAAFDRVMEECVENWRLKNKEVKLFVPDAAVFFRKLPVSHEIPAEEVRGFLNFEIGTNIHLPFEEVCFDYYFLPNVAGEQREILFFAAPEPLMKKHRKKMEQFKLKPVAADVAPLSLYRLYSLLGAADEREHYLFIEWDVTSVNLSIFHRHLPVFIRHLPHGMEGNDWVTDSSTEVTELVCQNKEKIEMEIIDQLSEIERVMNFYKYSLHQGEQAITSIVLAGDHPLLSAIKKRLEQYDVAVITLDEEKIGIHGTIPGFHSRYLVPLSLCLKEV</sequence>
<name>A0A1H3PT64_9BACI</name>
<evidence type="ECO:0000313" key="2">
    <source>
        <dbReference type="Proteomes" id="UP000198935"/>
    </source>
</evidence>
<organism evidence="1 2">
    <name type="scientific">Evansella caseinilytica</name>
    <dbReference type="NCBI Taxonomy" id="1503961"/>
    <lineage>
        <taxon>Bacteria</taxon>
        <taxon>Bacillati</taxon>
        <taxon>Bacillota</taxon>
        <taxon>Bacilli</taxon>
        <taxon>Bacillales</taxon>
        <taxon>Bacillaceae</taxon>
        <taxon>Evansella</taxon>
    </lineage>
</organism>
<dbReference type="InterPro" id="IPR005883">
    <property type="entry name" value="PilM"/>
</dbReference>
<dbReference type="Gene3D" id="3.30.1490.300">
    <property type="match status" value="1"/>
</dbReference>
<keyword evidence="2" id="KW-1185">Reference proteome</keyword>
<dbReference type="Pfam" id="PF11104">
    <property type="entry name" value="PilM_2"/>
    <property type="match status" value="1"/>
</dbReference>
<dbReference type="STRING" id="1503961.SAMN05421736_105190"/>
<accession>A0A1H3PT64</accession>
<reference evidence="2" key="1">
    <citation type="submission" date="2016-10" db="EMBL/GenBank/DDBJ databases">
        <authorList>
            <person name="Varghese N."/>
            <person name="Submissions S."/>
        </authorList>
    </citation>
    <scope>NUCLEOTIDE SEQUENCE [LARGE SCALE GENOMIC DNA]</scope>
    <source>
        <strain evidence="2">SP</strain>
    </source>
</reference>
<protein>
    <submittedName>
        <fullName evidence="1">Type IV pilus assembly protein PilM</fullName>
    </submittedName>
</protein>
<dbReference type="EMBL" id="FNPI01000005">
    <property type="protein sequence ID" value="SDZ04143.1"/>
    <property type="molecule type" value="Genomic_DNA"/>
</dbReference>
<proteinExistence type="predicted"/>
<evidence type="ECO:0000313" key="1">
    <source>
        <dbReference type="EMBL" id="SDZ04143.1"/>
    </source>
</evidence>
<dbReference type="Gene3D" id="3.30.420.40">
    <property type="match status" value="2"/>
</dbReference>
<dbReference type="Proteomes" id="UP000198935">
    <property type="component" value="Unassembled WGS sequence"/>
</dbReference>
<dbReference type="AlphaFoldDB" id="A0A1H3PT64"/>
<gene>
    <name evidence="1" type="ORF">SAMN05421736_105190</name>
</gene>